<evidence type="ECO:0000256" key="10">
    <source>
        <dbReference type="ARBA" id="ARBA00023139"/>
    </source>
</evidence>
<name>A0A2P6NM15_9EUKA</name>
<evidence type="ECO:0000256" key="14">
    <source>
        <dbReference type="ARBA" id="ARBA00035471"/>
    </source>
</evidence>
<keyword evidence="10" id="KW-0564">Palmitate</keyword>
<keyword evidence="17" id="KW-1185">Reference proteome</keyword>
<comment type="caution">
    <text evidence="16">The sequence shown here is derived from an EMBL/GenBank/DDBJ whole genome shotgun (WGS) entry which is preliminary data.</text>
</comment>
<accession>A0A2P6NM15</accession>
<dbReference type="AlphaFoldDB" id="A0A2P6NM15"/>
<evidence type="ECO:0000256" key="3">
    <source>
        <dbReference type="ARBA" id="ARBA00022481"/>
    </source>
</evidence>
<dbReference type="GO" id="GO:0006412">
    <property type="term" value="P:translation"/>
    <property type="evidence" value="ECO:0007669"/>
    <property type="project" value="InterPro"/>
</dbReference>
<keyword evidence="12" id="KW-0449">Lipoprotein</keyword>
<dbReference type="PANTHER" id="PTHR10744">
    <property type="entry name" value="40S RIBOSOMAL PROTEIN S11 FAMILY MEMBER"/>
    <property type="match status" value="1"/>
</dbReference>
<dbReference type="Pfam" id="PF16205">
    <property type="entry name" value="Ribosomal_S17_N"/>
    <property type="match status" value="1"/>
</dbReference>
<keyword evidence="7" id="KW-0164">Citrullination</keyword>
<reference evidence="16 17" key="1">
    <citation type="journal article" date="2018" name="Genome Biol. Evol.">
        <title>Multiple Roots of Fruiting Body Formation in Amoebozoa.</title>
        <authorList>
            <person name="Hillmann F."/>
            <person name="Forbes G."/>
            <person name="Novohradska S."/>
            <person name="Ferling I."/>
            <person name="Riege K."/>
            <person name="Groth M."/>
            <person name="Westermann M."/>
            <person name="Marz M."/>
            <person name="Spaller T."/>
            <person name="Winckler T."/>
            <person name="Schaap P."/>
            <person name="Glockner G."/>
        </authorList>
    </citation>
    <scope>NUCLEOTIDE SEQUENCE [LARGE SCALE GENOMIC DNA]</scope>
    <source>
        <strain evidence="16 17">Jena</strain>
    </source>
</reference>
<evidence type="ECO:0000256" key="11">
    <source>
        <dbReference type="ARBA" id="ARBA00023274"/>
    </source>
</evidence>
<dbReference type="Pfam" id="PF00366">
    <property type="entry name" value="Ribosomal_S17"/>
    <property type="match status" value="1"/>
</dbReference>
<protein>
    <recommendedName>
        <fullName evidence="13">Small ribosomal subunit protein uS17</fullName>
    </recommendedName>
    <alternativeName>
        <fullName evidence="14">40S ribosomal protein S11</fullName>
    </alternativeName>
</protein>
<dbReference type="CDD" id="cd00364">
    <property type="entry name" value="Ribosomal_uS17"/>
    <property type="match status" value="1"/>
</dbReference>
<keyword evidence="5" id="KW-0597">Phosphoprotein</keyword>
<evidence type="ECO:0000259" key="15">
    <source>
        <dbReference type="Pfam" id="PF16205"/>
    </source>
</evidence>
<dbReference type="OrthoDB" id="10254436at2759"/>
<evidence type="ECO:0000256" key="12">
    <source>
        <dbReference type="ARBA" id="ARBA00023288"/>
    </source>
</evidence>
<dbReference type="PANTHER" id="PTHR10744:SF9">
    <property type="entry name" value="40S RIBOSOMAL PROTEIN S11-RELATED"/>
    <property type="match status" value="1"/>
</dbReference>
<evidence type="ECO:0000256" key="7">
    <source>
        <dbReference type="ARBA" id="ARBA00022934"/>
    </source>
</evidence>
<evidence type="ECO:0000256" key="6">
    <source>
        <dbReference type="ARBA" id="ARBA00022884"/>
    </source>
</evidence>
<keyword evidence="3" id="KW-0488">Methylation</keyword>
<feature type="domain" description="Small ribosomal subunit protein uS17 N-terminal" evidence="15">
    <location>
        <begin position="6"/>
        <end position="71"/>
    </location>
</feature>
<comment type="similarity">
    <text evidence="2">Belongs to the universal ribosomal protein uS17 family.</text>
</comment>
<sequence length="155" mass="17388">MSSEAQTERAFQKQQGVFLNAKVKAGQPSRKVRKVRNVGLGFKTPAAASKGTYVDNKCPFTGTVSIRGRILKGIVTSTKMKRTIIVRRDYLHYIRKYNRFERRHSKTPAHASPAFLIREGDQVTIGECRTLAKTVRFNVLEVKSVGGAGKIFNNF</sequence>
<dbReference type="EMBL" id="MDYQ01000053">
    <property type="protein sequence ID" value="PRP84958.1"/>
    <property type="molecule type" value="Genomic_DNA"/>
</dbReference>
<dbReference type="InterPro" id="IPR012340">
    <property type="entry name" value="NA-bd_OB-fold"/>
</dbReference>
<dbReference type="FunCoup" id="A0A2P6NM15">
    <property type="interactions" value="448"/>
</dbReference>
<dbReference type="GO" id="GO:0022627">
    <property type="term" value="C:cytosolic small ribosomal subunit"/>
    <property type="evidence" value="ECO:0007669"/>
    <property type="project" value="TreeGrafter"/>
</dbReference>
<dbReference type="GO" id="GO:0003735">
    <property type="term" value="F:structural constituent of ribosome"/>
    <property type="evidence" value="ECO:0007669"/>
    <property type="project" value="InterPro"/>
</dbReference>
<dbReference type="GO" id="GO:0003723">
    <property type="term" value="F:RNA binding"/>
    <property type="evidence" value="ECO:0007669"/>
    <property type="project" value="UniProtKB-KW"/>
</dbReference>
<dbReference type="FunFam" id="2.40.50.1000:FF:000008">
    <property type="entry name" value="40S ribosomal protein S11"/>
    <property type="match status" value="1"/>
</dbReference>
<keyword evidence="11" id="KW-0687">Ribonucleoprotein</keyword>
<evidence type="ECO:0000313" key="16">
    <source>
        <dbReference type="EMBL" id="PRP84958.1"/>
    </source>
</evidence>
<gene>
    <name evidence="16" type="ORF">PROFUN_07343</name>
</gene>
<dbReference type="Proteomes" id="UP000241769">
    <property type="component" value="Unassembled WGS sequence"/>
</dbReference>
<keyword evidence="9" id="KW-0007">Acetylation</keyword>
<dbReference type="NCBIfam" id="TIGR03630">
    <property type="entry name" value="uS17_arch"/>
    <property type="match status" value="1"/>
</dbReference>
<dbReference type="Gene3D" id="2.40.50.1000">
    <property type="match status" value="1"/>
</dbReference>
<evidence type="ECO:0000256" key="13">
    <source>
        <dbReference type="ARBA" id="ARBA00035164"/>
    </source>
</evidence>
<proteinExistence type="inferred from homology"/>
<dbReference type="InterPro" id="IPR028333">
    <property type="entry name" value="Ribosomal_uS17_arc/euk"/>
</dbReference>
<dbReference type="SUPFAM" id="SSF50249">
    <property type="entry name" value="Nucleic acid-binding proteins"/>
    <property type="match status" value="1"/>
</dbReference>
<evidence type="ECO:0000256" key="5">
    <source>
        <dbReference type="ARBA" id="ARBA00022553"/>
    </source>
</evidence>
<keyword evidence="8 16" id="KW-0689">Ribosomal protein</keyword>
<evidence type="ECO:0000256" key="8">
    <source>
        <dbReference type="ARBA" id="ARBA00022980"/>
    </source>
</evidence>
<evidence type="ECO:0000256" key="4">
    <source>
        <dbReference type="ARBA" id="ARBA00022490"/>
    </source>
</evidence>
<keyword evidence="4" id="KW-0963">Cytoplasm</keyword>
<evidence type="ECO:0000256" key="2">
    <source>
        <dbReference type="ARBA" id="ARBA00010254"/>
    </source>
</evidence>
<organism evidence="16 17">
    <name type="scientific">Planoprotostelium fungivorum</name>
    <dbReference type="NCBI Taxonomy" id="1890364"/>
    <lineage>
        <taxon>Eukaryota</taxon>
        <taxon>Amoebozoa</taxon>
        <taxon>Evosea</taxon>
        <taxon>Variosea</taxon>
        <taxon>Cavosteliida</taxon>
        <taxon>Cavosteliaceae</taxon>
        <taxon>Planoprotostelium</taxon>
    </lineage>
</organism>
<evidence type="ECO:0000256" key="1">
    <source>
        <dbReference type="ARBA" id="ARBA00004496"/>
    </source>
</evidence>
<dbReference type="InParanoid" id="A0A2P6NM15"/>
<dbReference type="STRING" id="1890364.A0A2P6NM15"/>
<keyword evidence="6" id="KW-0694">RNA-binding</keyword>
<comment type="subcellular location">
    <subcellularLocation>
        <location evidence="1">Cytoplasm</location>
    </subcellularLocation>
</comment>
<evidence type="ECO:0000256" key="9">
    <source>
        <dbReference type="ARBA" id="ARBA00022990"/>
    </source>
</evidence>
<evidence type="ECO:0000313" key="17">
    <source>
        <dbReference type="Proteomes" id="UP000241769"/>
    </source>
</evidence>
<dbReference type="InterPro" id="IPR000266">
    <property type="entry name" value="Ribosomal_uS17"/>
</dbReference>
<dbReference type="InterPro" id="IPR032440">
    <property type="entry name" value="Ribosomal_uS17_N"/>
</dbReference>
<dbReference type="PRINTS" id="PR00973">
    <property type="entry name" value="RIBOSOMALS17"/>
</dbReference>